<evidence type="ECO:0000313" key="3">
    <source>
        <dbReference type="Proteomes" id="UP001287356"/>
    </source>
</evidence>
<organism evidence="2 3">
    <name type="scientific">Lasiosphaeria ovina</name>
    <dbReference type="NCBI Taxonomy" id="92902"/>
    <lineage>
        <taxon>Eukaryota</taxon>
        <taxon>Fungi</taxon>
        <taxon>Dikarya</taxon>
        <taxon>Ascomycota</taxon>
        <taxon>Pezizomycotina</taxon>
        <taxon>Sordariomycetes</taxon>
        <taxon>Sordariomycetidae</taxon>
        <taxon>Sordariales</taxon>
        <taxon>Lasiosphaeriaceae</taxon>
        <taxon>Lasiosphaeria</taxon>
    </lineage>
</organism>
<dbReference type="AlphaFoldDB" id="A0AAE0KFY5"/>
<name>A0AAE0KFY5_9PEZI</name>
<feature type="signal peptide" evidence="1">
    <location>
        <begin position="1"/>
        <end position="19"/>
    </location>
</feature>
<keyword evidence="3" id="KW-1185">Reference proteome</keyword>
<evidence type="ECO:0000313" key="2">
    <source>
        <dbReference type="EMBL" id="KAK3376088.1"/>
    </source>
</evidence>
<gene>
    <name evidence="2" type="ORF">B0T24DRAFT_591773</name>
</gene>
<keyword evidence="1" id="KW-0732">Signal</keyword>
<evidence type="ECO:0000256" key="1">
    <source>
        <dbReference type="SAM" id="SignalP"/>
    </source>
</evidence>
<accession>A0AAE0KFY5</accession>
<dbReference type="EMBL" id="JAULSN010000003">
    <property type="protein sequence ID" value="KAK3376088.1"/>
    <property type="molecule type" value="Genomic_DNA"/>
</dbReference>
<reference evidence="2" key="1">
    <citation type="journal article" date="2023" name="Mol. Phylogenet. Evol.">
        <title>Genome-scale phylogeny and comparative genomics of the fungal order Sordariales.</title>
        <authorList>
            <person name="Hensen N."/>
            <person name="Bonometti L."/>
            <person name="Westerberg I."/>
            <person name="Brannstrom I.O."/>
            <person name="Guillou S."/>
            <person name="Cros-Aarteil S."/>
            <person name="Calhoun S."/>
            <person name="Haridas S."/>
            <person name="Kuo A."/>
            <person name="Mondo S."/>
            <person name="Pangilinan J."/>
            <person name="Riley R."/>
            <person name="LaButti K."/>
            <person name="Andreopoulos B."/>
            <person name="Lipzen A."/>
            <person name="Chen C."/>
            <person name="Yan M."/>
            <person name="Daum C."/>
            <person name="Ng V."/>
            <person name="Clum A."/>
            <person name="Steindorff A."/>
            <person name="Ohm R.A."/>
            <person name="Martin F."/>
            <person name="Silar P."/>
            <person name="Natvig D.O."/>
            <person name="Lalanne C."/>
            <person name="Gautier V."/>
            <person name="Ament-Velasquez S.L."/>
            <person name="Kruys A."/>
            <person name="Hutchinson M.I."/>
            <person name="Powell A.J."/>
            <person name="Barry K."/>
            <person name="Miller A.N."/>
            <person name="Grigoriev I.V."/>
            <person name="Debuchy R."/>
            <person name="Gladieux P."/>
            <person name="Hiltunen Thoren M."/>
            <person name="Johannesson H."/>
        </authorList>
    </citation>
    <scope>NUCLEOTIDE SEQUENCE</scope>
    <source>
        <strain evidence="2">CBS 958.72</strain>
    </source>
</reference>
<feature type="chain" id="PRO_5042086137" evidence="1">
    <location>
        <begin position="20"/>
        <end position="104"/>
    </location>
</feature>
<reference evidence="2" key="2">
    <citation type="submission" date="2023-06" db="EMBL/GenBank/DDBJ databases">
        <authorList>
            <consortium name="Lawrence Berkeley National Laboratory"/>
            <person name="Haridas S."/>
            <person name="Hensen N."/>
            <person name="Bonometti L."/>
            <person name="Westerberg I."/>
            <person name="Brannstrom I.O."/>
            <person name="Guillou S."/>
            <person name="Cros-Aarteil S."/>
            <person name="Calhoun S."/>
            <person name="Kuo A."/>
            <person name="Mondo S."/>
            <person name="Pangilinan J."/>
            <person name="Riley R."/>
            <person name="Labutti K."/>
            <person name="Andreopoulos B."/>
            <person name="Lipzen A."/>
            <person name="Chen C."/>
            <person name="Yanf M."/>
            <person name="Daum C."/>
            <person name="Ng V."/>
            <person name="Clum A."/>
            <person name="Steindorff A."/>
            <person name="Ohm R."/>
            <person name="Martin F."/>
            <person name="Silar P."/>
            <person name="Natvig D."/>
            <person name="Lalanne C."/>
            <person name="Gautier V."/>
            <person name="Ament-Velasquez S.L."/>
            <person name="Kruys A."/>
            <person name="Hutchinson M.I."/>
            <person name="Powell A.J."/>
            <person name="Barry K."/>
            <person name="Miller A.N."/>
            <person name="Grigoriev I.V."/>
            <person name="Debuchy R."/>
            <person name="Gladieux P."/>
            <person name="Thoren M.H."/>
            <person name="Johannesson H."/>
        </authorList>
    </citation>
    <scope>NUCLEOTIDE SEQUENCE</scope>
    <source>
        <strain evidence="2">CBS 958.72</strain>
    </source>
</reference>
<proteinExistence type="predicted"/>
<sequence>MKLSANIFVLLAAAATVCASPAIDARDVTASVSVHEGEFLFVGADTSTFEKRGLDVEARCSGFLPPHSDCDPGKCQCIGDNGCWSCNGGRMQCQPGPGSGQCWT</sequence>
<protein>
    <submittedName>
        <fullName evidence="2">Uncharacterized protein</fullName>
    </submittedName>
</protein>
<dbReference type="Proteomes" id="UP001287356">
    <property type="component" value="Unassembled WGS sequence"/>
</dbReference>
<comment type="caution">
    <text evidence="2">The sequence shown here is derived from an EMBL/GenBank/DDBJ whole genome shotgun (WGS) entry which is preliminary data.</text>
</comment>